<sequence>MTDEEDQKTNAGSSISKNKAKNQNVVPETPHTQSGLKKLRVADLKPKLKKRGLTTTGIKEVLVNRLFDHINKYENGPVKKKENVAQATNNQELKKSTKNNNANKEDTIYWRGKPTRESKGKIYYKKVLINGVKYRQYDKCQIKGLDNKLWVMQLLYSFFIFLMYTLLLQC</sequence>
<dbReference type="EMBL" id="ASPP01014187">
    <property type="protein sequence ID" value="ETO18975.1"/>
    <property type="molecule type" value="Genomic_DNA"/>
</dbReference>
<reference evidence="4 5" key="1">
    <citation type="journal article" date="2013" name="Curr. Biol.">
        <title>The Genome of the Foraminiferan Reticulomyxa filosa.</title>
        <authorList>
            <person name="Glockner G."/>
            <person name="Hulsmann N."/>
            <person name="Schleicher M."/>
            <person name="Noegel A.A."/>
            <person name="Eichinger L."/>
            <person name="Gallinger C."/>
            <person name="Pawlowski J."/>
            <person name="Sierra R."/>
            <person name="Euteneuer U."/>
            <person name="Pillet L."/>
            <person name="Moustafa A."/>
            <person name="Platzer M."/>
            <person name="Groth M."/>
            <person name="Szafranski K."/>
            <person name="Schliwa M."/>
        </authorList>
    </citation>
    <scope>NUCLEOTIDE SEQUENCE [LARGE SCALE GENOMIC DNA]</scope>
</reference>
<keyword evidence="2" id="KW-1133">Transmembrane helix</keyword>
<gene>
    <name evidence="4" type="ORF">RFI_18263</name>
</gene>
<keyword evidence="2" id="KW-0472">Membrane</keyword>
<protein>
    <recommendedName>
        <fullName evidence="3">SAP domain-containing protein</fullName>
    </recommendedName>
</protein>
<dbReference type="OrthoDB" id="445357at2759"/>
<evidence type="ECO:0000256" key="2">
    <source>
        <dbReference type="SAM" id="Phobius"/>
    </source>
</evidence>
<organism evidence="4 5">
    <name type="scientific">Reticulomyxa filosa</name>
    <dbReference type="NCBI Taxonomy" id="46433"/>
    <lineage>
        <taxon>Eukaryota</taxon>
        <taxon>Sar</taxon>
        <taxon>Rhizaria</taxon>
        <taxon>Retaria</taxon>
        <taxon>Foraminifera</taxon>
        <taxon>Monothalamids</taxon>
        <taxon>Reticulomyxidae</taxon>
        <taxon>Reticulomyxa</taxon>
    </lineage>
</organism>
<feature type="transmembrane region" description="Helical" evidence="2">
    <location>
        <begin position="149"/>
        <end position="168"/>
    </location>
</feature>
<evidence type="ECO:0000313" key="4">
    <source>
        <dbReference type="EMBL" id="ETO18975.1"/>
    </source>
</evidence>
<name>X6MY79_RETFI</name>
<dbReference type="Pfam" id="PF02037">
    <property type="entry name" value="SAP"/>
    <property type="match status" value="1"/>
</dbReference>
<dbReference type="SMART" id="SM00513">
    <property type="entry name" value="SAP"/>
    <property type="match status" value="1"/>
</dbReference>
<keyword evidence="2" id="KW-0812">Transmembrane</keyword>
<dbReference type="SUPFAM" id="SSF68906">
    <property type="entry name" value="SAP domain"/>
    <property type="match status" value="1"/>
</dbReference>
<feature type="domain" description="SAP" evidence="3">
    <location>
        <begin position="36"/>
        <end position="70"/>
    </location>
</feature>
<dbReference type="Gene3D" id="2.30.30.490">
    <property type="match status" value="1"/>
</dbReference>
<dbReference type="AlphaFoldDB" id="X6MY79"/>
<evidence type="ECO:0000256" key="1">
    <source>
        <dbReference type="SAM" id="MobiDB-lite"/>
    </source>
</evidence>
<comment type="caution">
    <text evidence="4">The sequence shown here is derived from an EMBL/GenBank/DDBJ whole genome shotgun (WGS) entry which is preliminary data.</text>
</comment>
<feature type="compositionally biased region" description="Polar residues" evidence="1">
    <location>
        <begin position="9"/>
        <end position="35"/>
    </location>
</feature>
<dbReference type="PROSITE" id="PS50800">
    <property type="entry name" value="SAP"/>
    <property type="match status" value="1"/>
</dbReference>
<dbReference type="Gene3D" id="1.10.720.30">
    <property type="entry name" value="SAP domain"/>
    <property type="match status" value="1"/>
</dbReference>
<proteinExistence type="predicted"/>
<evidence type="ECO:0000259" key="3">
    <source>
        <dbReference type="PROSITE" id="PS50800"/>
    </source>
</evidence>
<keyword evidence="5" id="KW-1185">Reference proteome</keyword>
<dbReference type="InterPro" id="IPR003034">
    <property type="entry name" value="SAP_dom"/>
</dbReference>
<feature type="region of interest" description="Disordered" evidence="1">
    <location>
        <begin position="1"/>
        <end position="41"/>
    </location>
</feature>
<dbReference type="InterPro" id="IPR036361">
    <property type="entry name" value="SAP_dom_sf"/>
</dbReference>
<dbReference type="InterPro" id="IPR043151">
    <property type="entry name" value="BAH_sf"/>
</dbReference>
<dbReference type="Proteomes" id="UP000023152">
    <property type="component" value="Unassembled WGS sequence"/>
</dbReference>
<accession>X6MY79</accession>
<evidence type="ECO:0000313" key="5">
    <source>
        <dbReference type="Proteomes" id="UP000023152"/>
    </source>
</evidence>